<dbReference type="PANTHER" id="PTHR31082">
    <property type="entry name" value="PHEROMONE-REGULATED MEMBRANE PROTEIN 10"/>
    <property type="match status" value="1"/>
</dbReference>
<feature type="transmembrane region" description="Helical" evidence="3">
    <location>
        <begin position="648"/>
        <end position="669"/>
    </location>
</feature>
<evidence type="ECO:0000313" key="6">
    <source>
        <dbReference type="Proteomes" id="UP000568158"/>
    </source>
</evidence>
<gene>
    <name evidence="5" type="ORF">HII12_003465</name>
</gene>
<evidence type="ECO:0000256" key="2">
    <source>
        <dbReference type="SAM" id="MobiDB-lite"/>
    </source>
</evidence>
<dbReference type="Proteomes" id="UP000568158">
    <property type="component" value="Unassembled WGS sequence"/>
</dbReference>
<comment type="caution">
    <text evidence="5">The sequence shown here is derived from an EMBL/GenBank/DDBJ whole genome shotgun (WGS) entry which is preliminary data.</text>
</comment>
<keyword evidence="3" id="KW-0472">Membrane</keyword>
<feature type="region of interest" description="Disordered" evidence="2">
    <location>
        <begin position="239"/>
        <end position="258"/>
    </location>
</feature>
<proteinExistence type="inferred from homology"/>
<feature type="transmembrane region" description="Helical" evidence="3">
    <location>
        <begin position="715"/>
        <end position="736"/>
    </location>
</feature>
<evidence type="ECO:0000256" key="3">
    <source>
        <dbReference type="SAM" id="Phobius"/>
    </source>
</evidence>
<dbReference type="PANTHER" id="PTHR31082:SF4">
    <property type="entry name" value="PHEROMONE-REGULATED MEMBRANE PROTEIN 10"/>
    <property type="match status" value="1"/>
</dbReference>
<organism evidence="5 6">
    <name type="scientific">Dekkera bruxellensis</name>
    <name type="common">Brettanomyces custersii</name>
    <dbReference type="NCBI Taxonomy" id="5007"/>
    <lineage>
        <taxon>Eukaryota</taxon>
        <taxon>Fungi</taxon>
        <taxon>Dikarya</taxon>
        <taxon>Ascomycota</taxon>
        <taxon>Saccharomycotina</taxon>
        <taxon>Pichiomycetes</taxon>
        <taxon>Pichiales</taxon>
        <taxon>Pichiaceae</taxon>
        <taxon>Brettanomyces</taxon>
    </lineage>
</organism>
<keyword evidence="3" id="KW-1133">Transmembrane helix</keyword>
<reference evidence="5 6" key="1">
    <citation type="journal article" date="2020" name="Appl. Microbiol. Biotechnol.">
        <title>Targeted gene deletion in Brettanomyces bruxellensis with an expression-free CRISPR-Cas9 system.</title>
        <authorList>
            <person name="Varela C."/>
            <person name="Bartel C."/>
            <person name="Onetto C."/>
            <person name="Borneman A."/>
        </authorList>
    </citation>
    <scope>NUCLEOTIDE SEQUENCE [LARGE SCALE GENOMIC DNA]</scope>
    <source>
        <strain evidence="5 6">AWRI1613</strain>
    </source>
</reference>
<feature type="transmembrane region" description="Helical" evidence="3">
    <location>
        <begin position="897"/>
        <end position="922"/>
    </location>
</feature>
<feature type="transmembrane region" description="Helical" evidence="3">
    <location>
        <begin position="807"/>
        <end position="826"/>
    </location>
</feature>
<feature type="compositionally biased region" description="Basic residues" evidence="2">
    <location>
        <begin position="392"/>
        <end position="414"/>
    </location>
</feature>
<feature type="compositionally biased region" description="Polar residues" evidence="2">
    <location>
        <begin position="115"/>
        <end position="125"/>
    </location>
</feature>
<feature type="transmembrane region" description="Helical" evidence="3">
    <location>
        <begin position="756"/>
        <end position="775"/>
    </location>
</feature>
<dbReference type="GO" id="GO:0022857">
    <property type="term" value="F:transmembrane transporter activity"/>
    <property type="evidence" value="ECO:0007669"/>
    <property type="project" value="InterPro"/>
</dbReference>
<feature type="compositionally biased region" description="Basic and acidic residues" evidence="2">
    <location>
        <begin position="76"/>
        <end position="95"/>
    </location>
</feature>
<comment type="similarity">
    <text evidence="1">Belongs to the ThrE exporter (TC 2.A.79) family.</text>
</comment>
<accession>A0A8H6BEL7</accession>
<feature type="compositionally biased region" description="Low complexity" evidence="2">
    <location>
        <begin position="1"/>
        <end position="15"/>
    </location>
</feature>
<dbReference type="AlphaFoldDB" id="A0A8H6BEL7"/>
<feature type="region of interest" description="Disordered" evidence="2">
    <location>
        <begin position="392"/>
        <end position="416"/>
    </location>
</feature>
<feature type="compositionally biased region" description="Low complexity" evidence="2">
    <location>
        <begin position="129"/>
        <end position="140"/>
    </location>
</feature>
<feature type="transmembrane region" description="Helical" evidence="3">
    <location>
        <begin position="782"/>
        <end position="801"/>
    </location>
</feature>
<evidence type="ECO:0000313" key="5">
    <source>
        <dbReference type="EMBL" id="KAF6009919.1"/>
    </source>
</evidence>
<dbReference type="Pfam" id="PF06738">
    <property type="entry name" value="ThrE"/>
    <property type="match status" value="1"/>
</dbReference>
<feature type="region of interest" description="Disordered" evidence="2">
    <location>
        <begin position="1"/>
        <end position="154"/>
    </location>
</feature>
<feature type="region of interest" description="Disordered" evidence="2">
    <location>
        <begin position="188"/>
        <end position="210"/>
    </location>
</feature>
<feature type="compositionally biased region" description="Polar residues" evidence="2">
    <location>
        <begin position="192"/>
        <end position="209"/>
    </location>
</feature>
<keyword evidence="3" id="KW-0812">Transmembrane</keyword>
<feature type="transmembrane region" description="Helical" evidence="3">
    <location>
        <begin position="681"/>
        <end position="703"/>
    </location>
</feature>
<dbReference type="InterPro" id="IPR051361">
    <property type="entry name" value="ThrE/Ser_Exporter"/>
</dbReference>
<feature type="transmembrane region" description="Helical" evidence="3">
    <location>
        <begin position="838"/>
        <end position="858"/>
    </location>
</feature>
<feature type="region of interest" description="Disordered" evidence="2">
    <location>
        <begin position="269"/>
        <end position="312"/>
    </location>
</feature>
<protein>
    <recommendedName>
        <fullName evidence="4">Threonine/serine exporter-like N-terminal domain-containing protein</fullName>
    </recommendedName>
</protein>
<evidence type="ECO:0000256" key="1">
    <source>
        <dbReference type="ARBA" id="ARBA00034125"/>
    </source>
</evidence>
<feature type="compositionally biased region" description="Low complexity" evidence="2">
    <location>
        <begin position="295"/>
        <end position="311"/>
    </location>
</feature>
<dbReference type="InterPro" id="IPR010619">
    <property type="entry name" value="ThrE-like_N"/>
</dbReference>
<sequence length="932" mass="102170">MPWNNSNNDSYSNMSHPDEESGYPMEDIGNQDVTRDQLNPNVGFPIFTSKNSSDGDETNNDGKTGNGRFLSPAAQELEKDFDQEFDKDITEHQGRTENIFGGKFQSREHLPDSEMITSDDSSWALDSSIDGNNTTDINNNLTQQPNPRSSGKEILSEGLEPAEPAQPHQNKSESSVFTRVKSALSFLGRDNGSGSASQHHSTGNATSNIDHPLDVLSQAEDAPQDPSLSWNSLSRAADPFNGATSGHGMVANDGFTGNRMRQDDEEAQLGRNGIGSSGLPENFPEGRRSTRFQNSSTSDSLSLQMPSSQSSANEDWINMDKFDDLANLSEFGIDIPEATVNKAVPKKQGITTSLLRLYNQRMRRHSASSSDFVPSDDEESTGYALMGRNKRGAKYGKHAGNKKSRMMKKLTPSRKKNDVRTFTLDTEDTLNLGHEGDRLQQNAEPTIKLPRFGKRRSADNDTNNLDIGDLVSAASTHHNKVKFQRNKKQYRHNRKKRFGRIHDVRGTNTSFEEYMSLTARVLETNGSFVYFPGCMLASFGDFTMRTSEMHLVRCAEGLDLGKLDEIHEIYKNVVHDREGVQEATSQLKDIMEKKPRFNAITRILLYAFASAMVAPWGFGGSWIDLPICFGIGGVIGFLQFVICPRSTLYSSLFEVMASIISSFLARAIGSIRGGSLFCYSSIVQSALALILPGYIILCGSLELQSRNLVAGAVRMFYAFIYSLMLSFGITLGAALYGWIDPNATSVTTCTSNINPWWRFLFVPGFTIGIALVNLASWGQLPVMVFVSGAGYVVSYFSSKHFKNETELTATFGCFIIGLVSNAYSRLMKSVSKYLTKSAFMTMSLMLPGIFVQVPSGIASQGSVLVGISAANSIVGSNSTNSTSSQSTSTTYLGSLSFGMVMIEVALGISVGLYLATIVVYPFGKKRTGLFTL</sequence>
<evidence type="ECO:0000259" key="4">
    <source>
        <dbReference type="Pfam" id="PF06738"/>
    </source>
</evidence>
<feature type="transmembrane region" description="Helical" evidence="3">
    <location>
        <begin position="622"/>
        <end position="641"/>
    </location>
</feature>
<feature type="domain" description="Threonine/serine exporter-like N-terminal" evidence="4">
    <location>
        <begin position="511"/>
        <end position="735"/>
    </location>
</feature>
<name>A0A8H6BEL7_DEKBR</name>
<dbReference type="EMBL" id="JABCYN010000030">
    <property type="protein sequence ID" value="KAF6009919.1"/>
    <property type="molecule type" value="Genomic_DNA"/>
</dbReference>